<feature type="region of interest" description="Disordered" evidence="4">
    <location>
        <begin position="356"/>
        <end position="389"/>
    </location>
</feature>
<accession>A0A9W8YI02</accession>
<evidence type="ECO:0000256" key="2">
    <source>
        <dbReference type="ARBA" id="ARBA00022763"/>
    </source>
</evidence>
<dbReference type="Proteomes" id="UP001140560">
    <property type="component" value="Unassembled WGS sequence"/>
</dbReference>
<feature type="domain" description="BRCT" evidence="5">
    <location>
        <begin position="412"/>
        <end position="478"/>
    </location>
</feature>
<protein>
    <recommendedName>
        <fullName evidence="5">BRCT domain-containing protein</fullName>
    </recommendedName>
</protein>
<dbReference type="SUPFAM" id="SSF52113">
    <property type="entry name" value="BRCT domain"/>
    <property type="match status" value="1"/>
</dbReference>
<dbReference type="GO" id="GO:0035861">
    <property type="term" value="C:site of double-strand break"/>
    <property type="evidence" value="ECO:0007669"/>
    <property type="project" value="TreeGrafter"/>
</dbReference>
<dbReference type="Pfam" id="PF00533">
    <property type="entry name" value="BRCT"/>
    <property type="match status" value="1"/>
</dbReference>
<dbReference type="GO" id="GO:0005634">
    <property type="term" value="C:nucleus"/>
    <property type="evidence" value="ECO:0007669"/>
    <property type="project" value="UniProtKB-SubCell"/>
</dbReference>
<dbReference type="InterPro" id="IPR001357">
    <property type="entry name" value="BRCT_dom"/>
</dbReference>
<keyword evidence="3" id="KW-0539">Nucleus</keyword>
<comment type="caution">
    <text evidence="6">The sequence shown here is derived from an EMBL/GenBank/DDBJ whole genome shotgun (WGS) entry which is preliminary data.</text>
</comment>
<evidence type="ECO:0000256" key="4">
    <source>
        <dbReference type="SAM" id="MobiDB-lite"/>
    </source>
</evidence>
<dbReference type="GO" id="GO:0006974">
    <property type="term" value="P:DNA damage response"/>
    <property type="evidence" value="ECO:0007669"/>
    <property type="project" value="UniProtKB-KW"/>
</dbReference>
<dbReference type="Gene3D" id="3.40.50.10190">
    <property type="entry name" value="BRCT domain"/>
    <property type="match status" value="2"/>
</dbReference>
<evidence type="ECO:0000313" key="6">
    <source>
        <dbReference type="EMBL" id="KAJ4376216.1"/>
    </source>
</evidence>
<feature type="region of interest" description="Disordered" evidence="4">
    <location>
        <begin position="176"/>
        <end position="318"/>
    </location>
</feature>
<sequence length="617" mass="67208">MSWTLLGPPLVGDTSPQPFPLTTDKIAHIVLPVGLDRVGVVGLLLPGLHNELGRVTVGPWGAKLEAIDDTLSILSAQQLVSPNAAAVDPRIEKYVLQPRSETSEVILLRHNDVISFSRSATSLTCQWTASEIQVNSSAADVVVEESVDTNGVAAAPEEETEDEDLDNTVVAGSVQRLSPQPQPTPQLSNQRSVVVQETPTTARYNDLSDQTIAYNDERNLSEPIEKTPSPEFSNHGDIEPLPFSTARTGESQKKLSGVAADPRDELPLQSRPSIDVPAPIVHETSEQSPLQDHSSPRVEIPTKVSRKRSNSATEIDSGMDLALAGRSSKRTKIIVSSDDSQDSRLSSIVVEPRKTVAKGKKRLSDVPEATEAATKSQRSSQRSNTVAEEYKGPVPRVAFSHSAITGNTQAIKFLKKHKGIVVESISDDCNILCVRQGTLTKTMKLLEAIALGIPIVTDKWLLDSAKAGHLLALREHRPSVSKQEEEWNFKLDKVWGTPQAPFEGYTIHFTPELRKSYADFKEIEQVCETVGAKVATKKPSRDEKLVVLAKGDKDKELAKLMQEGFTCYTKDLLTNSILRGQVDLDSDEFMINAGAAVSTATAADNANESKTKRGRKK</sequence>
<dbReference type="AlphaFoldDB" id="A0A9W8YI02"/>
<dbReference type="SMART" id="SM00292">
    <property type="entry name" value="BRCT"/>
    <property type="match status" value="2"/>
</dbReference>
<name>A0A9W8YI02_9PLEO</name>
<dbReference type="CDD" id="cd17744">
    <property type="entry name" value="BRCT_MDC1_rpt1"/>
    <property type="match status" value="1"/>
</dbReference>
<comment type="subcellular location">
    <subcellularLocation>
        <location evidence="1">Nucleus</location>
    </subcellularLocation>
</comment>
<feature type="compositionally biased region" description="Basic and acidic residues" evidence="4">
    <location>
        <begin position="215"/>
        <end position="225"/>
    </location>
</feature>
<dbReference type="InterPro" id="IPR051579">
    <property type="entry name" value="DDR_Transcriptional_Reg"/>
</dbReference>
<organism evidence="6 7">
    <name type="scientific">Neocucurbitaria cava</name>
    <dbReference type="NCBI Taxonomy" id="798079"/>
    <lineage>
        <taxon>Eukaryota</taxon>
        <taxon>Fungi</taxon>
        <taxon>Dikarya</taxon>
        <taxon>Ascomycota</taxon>
        <taxon>Pezizomycotina</taxon>
        <taxon>Dothideomycetes</taxon>
        <taxon>Pleosporomycetidae</taxon>
        <taxon>Pleosporales</taxon>
        <taxon>Pleosporineae</taxon>
        <taxon>Cucurbitariaceae</taxon>
        <taxon>Neocucurbitaria</taxon>
    </lineage>
</organism>
<keyword evidence="2" id="KW-0227">DNA damage</keyword>
<feature type="compositionally biased region" description="Polar residues" evidence="4">
    <location>
        <begin position="373"/>
        <end position="386"/>
    </location>
</feature>
<gene>
    <name evidence="6" type="ORF">N0V83_001498</name>
</gene>
<evidence type="ECO:0000256" key="1">
    <source>
        <dbReference type="ARBA" id="ARBA00004123"/>
    </source>
</evidence>
<dbReference type="PANTHER" id="PTHR23196:SF1">
    <property type="entry name" value="PAX-INTERACTING PROTEIN 1"/>
    <property type="match status" value="1"/>
</dbReference>
<dbReference type="PANTHER" id="PTHR23196">
    <property type="entry name" value="PAX TRANSCRIPTION ACTIVATION DOMAIN INTERACTING PROTEIN"/>
    <property type="match status" value="1"/>
</dbReference>
<evidence type="ECO:0000313" key="7">
    <source>
        <dbReference type="Proteomes" id="UP001140560"/>
    </source>
</evidence>
<feature type="compositionally biased region" description="Polar residues" evidence="4">
    <location>
        <begin position="187"/>
        <end position="213"/>
    </location>
</feature>
<reference evidence="6" key="1">
    <citation type="submission" date="2022-10" db="EMBL/GenBank/DDBJ databases">
        <title>Tapping the CABI collections for fungal endophytes: first genome assemblies for Collariella, Neodidymelliopsis, Ascochyta clinopodiicola, Didymella pomorum, Didymosphaeria variabile, Neocosmospora piperis and Neocucurbitaria cava.</title>
        <authorList>
            <person name="Hill R."/>
        </authorList>
    </citation>
    <scope>NUCLEOTIDE SEQUENCE</scope>
    <source>
        <strain evidence="6">IMI 356814</strain>
    </source>
</reference>
<evidence type="ECO:0000256" key="3">
    <source>
        <dbReference type="ARBA" id="ARBA00023242"/>
    </source>
</evidence>
<dbReference type="InterPro" id="IPR036420">
    <property type="entry name" value="BRCT_dom_sf"/>
</dbReference>
<dbReference type="OrthoDB" id="342264at2759"/>
<dbReference type="PROSITE" id="PS50172">
    <property type="entry name" value="BRCT"/>
    <property type="match status" value="1"/>
</dbReference>
<keyword evidence="7" id="KW-1185">Reference proteome</keyword>
<proteinExistence type="predicted"/>
<evidence type="ECO:0000259" key="5">
    <source>
        <dbReference type="PROSITE" id="PS50172"/>
    </source>
</evidence>
<dbReference type="EMBL" id="JAPEUY010000002">
    <property type="protein sequence ID" value="KAJ4376216.1"/>
    <property type="molecule type" value="Genomic_DNA"/>
</dbReference>